<comment type="caution">
    <text evidence="2">The sequence shown here is derived from an EMBL/GenBank/DDBJ whole genome shotgun (WGS) entry which is preliminary data.</text>
</comment>
<keyword evidence="3" id="KW-1185">Reference proteome</keyword>
<dbReference type="Proteomes" id="UP000248039">
    <property type="component" value="Unassembled WGS sequence"/>
</dbReference>
<feature type="non-terminal residue" evidence="2">
    <location>
        <position position="121"/>
    </location>
</feature>
<evidence type="ECO:0000313" key="3">
    <source>
        <dbReference type="Proteomes" id="UP000248039"/>
    </source>
</evidence>
<proteinExistence type="predicted"/>
<feature type="chain" id="PRO_5016144761" description="Translocation protein TolB" evidence="1">
    <location>
        <begin position="33"/>
        <end position="121"/>
    </location>
</feature>
<dbReference type="AlphaFoldDB" id="A0A2V4NUL5"/>
<evidence type="ECO:0000313" key="2">
    <source>
        <dbReference type="EMBL" id="PYC84052.1"/>
    </source>
</evidence>
<name>A0A2V4NUL5_9ACTN</name>
<dbReference type="InterPro" id="IPR006311">
    <property type="entry name" value="TAT_signal"/>
</dbReference>
<sequence length="121" mass="11412">MKRIDRAAALRAAGTATVAAALAAAGAVPAAAAPPQGGPAQVCLAPGGAQPDRAAYPDAISADGHTVVFDSTATNLVPGGGDGSANGIYACDLHSGRVERVDVGPAGAVPDGYGYGGGGSA</sequence>
<accession>A0A2V4NUL5</accession>
<evidence type="ECO:0000256" key="1">
    <source>
        <dbReference type="SAM" id="SignalP"/>
    </source>
</evidence>
<keyword evidence="1" id="KW-0732">Signal</keyword>
<evidence type="ECO:0008006" key="4">
    <source>
        <dbReference type="Google" id="ProtNLM"/>
    </source>
</evidence>
<dbReference type="EMBL" id="PYBW01000026">
    <property type="protein sequence ID" value="PYC84052.1"/>
    <property type="molecule type" value="Genomic_DNA"/>
</dbReference>
<feature type="signal peptide" evidence="1">
    <location>
        <begin position="1"/>
        <end position="32"/>
    </location>
</feature>
<gene>
    <name evidence="2" type="ORF">C7C46_08225</name>
</gene>
<protein>
    <recommendedName>
        <fullName evidence="4">Translocation protein TolB</fullName>
    </recommendedName>
</protein>
<reference evidence="2 3" key="1">
    <citation type="submission" date="2018-03" db="EMBL/GenBank/DDBJ databases">
        <title>Bioinformatic expansion and discovery of thiopeptide antibiotics.</title>
        <authorList>
            <person name="Schwalen C.J."/>
            <person name="Hudson G.A."/>
            <person name="Mitchell D.A."/>
        </authorList>
    </citation>
    <scope>NUCLEOTIDE SEQUENCE [LARGE SCALE GENOMIC DNA]</scope>
    <source>
        <strain evidence="2 3">ATCC 21389</strain>
    </source>
</reference>
<organism evidence="2 3">
    <name type="scientific">Streptomyces tateyamensis</name>
    <dbReference type="NCBI Taxonomy" id="565073"/>
    <lineage>
        <taxon>Bacteria</taxon>
        <taxon>Bacillati</taxon>
        <taxon>Actinomycetota</taxon>
        <taxon>Actinomycetes</taxon>
        <taxon>Kitasatosporales</taxon>
        <taxon>Streptomycetaceae</taxon>
        <taxon>Streptomyces</taxon>
    </lineage>
</organism>
<dbReference type="PROSITE" id="PS51318">
    <property type="entry name" value="TAT"/>
    <property type="match status" value="1"/>
</dbReference>